<feature type="region of interest" description="Disordered" evidence="1">
    <location>
        <begin position="180"/>
        <end position="201"/>
    </location>
</feature>
<name>A0A1B6C818_9HEMI</name>
<keyword evidence="2" id="KW-0812">Transmembrane</keyword>
<protein>
    <recommendedName>
        <fullName evidence="4">Fibronectin type-III domain-containing protein</fullName>
    </recommendedName>
</protein>
<dbReference type="AlphaFoldDB" id="A0A1B6C818"/>
<feature type="compositionally biased region" description="Basic residues" evidence="1">
    <location>
        <begin position="256"/>
        <end position="265"/>
    </location>
</feature>
<evidence type="ECO:0000256" key="1">
    <source>
        <dbReference type="SAM" id="MobiDB-lite"/>
    </source>
</evidence>
<sequence length="320" mass="36318">VGSSYSMYGLHPATFYNIRVTAHNSAGSTHFNFYVSTLTLDGEINDFSRETDPFYADMRVMLPISASLVALIFTMTTVTICLKTRAWTCSSLEQRNNKPRQVVKNEQYAALQKEHDFPNEKDNHCMSACPDNMQEYEDEIYPYATFQITNANRNKEQLVSSERAFKTFIYQGSDYVGEESYAATQVDEETDEPDRNEGRSWVPKDYDFLASELDNNVFLSNYLNSSKNIRHSRLVSALESSTSNEGTPRASPSHRNLPRKGRQKTHSPIEKNSVVVLKGGSSGTEAKETAFTFPTPTLKIQDKRNSTGCEPHIPYHHYRV</sequence>
<dbReference type="EMBL" id="GEDC01027645">
    <property type="protein sequence ID" value="JAS09653.1"/>
    <property type="molecule type" value="Transcribed_RNA"/>
</dbReference>
<proteinExistence type="predicted"/>
<feature type="non-terminal residue" evidence="3">
    <location>
        <position position="1"/>
    </location>
</feature>
<gene>
    <name evidence="3" type="ORF">g.2013</name>
</gene>
<keyword evidence="2" id="KW-0472">Membrane</keyword>
<dbReference type="InterPro" id="IPR036116">
    <property type="entry name" value="FN3_sf"/>
</dbReference>
<evidence type="ECO:0008006" key="4">
    <source>
        <dbReference type="Google" id="ProtNLM"/>
    </source>
</evidence>
<organism evidence="3">
    <name type="scientific">Clastoptera arizonana</name>
    <name type="common">Arizona spittle bug</name>
    <dbReference type="NCBI Taxonomy" id="38151"/>
    <lineage>
        <taxon>Eukaryota</taxon>
        <taxon>Metazoa</taxon>
        <taxon>Ecdysozoa</taxon>
        <taxon>Arthropoda</taxon>
        <taxon>Hexapoda</taxon>
        <taxon>Insecta</taxon>
        <taxon>Pterygota</taxon>
        <taxon>Neoptera</taxon>
        <taxon>Paraneoptera</taxon>
        <taxon>Hemiptera</taxon>
        <taxon>Auchenorrhyncha</taxon>
        <taxon>Cercopoidea</taxon>
        <taxon>Clastopteridae</taxon>
        <taxon>Clastoptera</taxon>
    </lineage>
</organism>
<dbReference type="SUPFAM" id="SSF49265">
    <property type="entry name" value="Fibronectin type III"/>
    <property type="match status" value="1"/>
</dbReference>
<evidence type="ECO:0000256" key="2">
    <source>
        <dbReference type="SAM" id="Phobius"/>
    </source>
</evidence>
<keyword evidence="2" id="KW-1133">Transmembrane helix</keyword>
<accession>A0A1B6C818</accession>
<feature type="region of interest" description="Disordered" evidence="1">
    <location>
        <begin position="237"/>
        <end position="275"/>
    </location>
</feature>
<evidence type="ECO:0000313" key="3">
    <source>
        <dbReference type="EMBL" id="JAS09653.1"/>
    </source>
</evidence>
<reference evidence="3" key="1">
    <citation type="submission" date="2015-12" db="EMBL/GenBank/DDBJ databases">
        <title>De novo transcriptome assembly of four potential Pierce s Disease insect vectors from Arizona vineyards.</title>
        <authorList>
            <person name="Tassone E.E."/>
        </authorList>
    </citation>
    <scope>NUCLEOTIDE SEQUENCE</scope>
</reference>
<feature type="transmembrane region" description="Helical" evidence="2">
    <location>
        <begin position="60"/>
        <end position="82"/>
    </location>
</feature>